<dbReference type="InterPro" id="IPR006490">
    <property type="entry name" value="Maj_tail_phi13"/>
</dbReference>
<dbReference type="NCBIfam" id="TIGR01603">
    <property type="entry name" value="maj_tail_phi13"/>
    <property type="match status" value="1"/>
</dbReference>
<accession>A0AA50AF60</accession>
<dbReference type="EMBL" id="OQ890326">
    <property type="protein sequence ID" value="WLJ26364.1"/>
    <property type="molecule type" value="Genomic_DNA"/>
</dbReference>
<proteinExistence type="predicted"/>
<organism evidence="1">
    <name type="scientific">Firmicutes phage HS18</name>
    <dbReference type="NCBI Taxonomy" id="3056396"/>
    <lineage>
        <taxon>Viruses</taxon>
    </lineage>
</organism>
<protein>
    <submittedName>
        <fullName evidence="1">Tail tube protein</fullName>
    </submittedName>
</protein>
<name>A0AA50AF60_9VIRU</name>
<evidence type="ECO:0000313" key="1">
    <source>
        <dbReference type="EMBL" id="WLJ26364.1"/>
    </source>
</evidence>
<reference evidence="1" key="1">
    <citation type="submission" date="2023-04" db="EMBL/GenBank/DDBJ databases">
        <title>The human skin virome in hidradenitis suppurativa patients.</title>
        <authorList>
            <person name="Jansen D."/>
        </authorList>
    </citation>
    <scope>NUCLEOTIDE SEQUENCE</scope>
    <source>
        <strain evidence="1">VC4_HSPhageC</strain>
    </source>
</reference>
<sequence length="186" mass="20011">MANKVQFGLSNIKLFPITKDDTTATTYGEKIDLPGAVTLSLDSEESEGKFHADNMLYFSSFKSSGYTGSLEIARIPANILTEIFGQIKDTTSGALVEKANDQVKQFGMAFQIEGDESPTVYQLMKVSCGKPSVKSNTITDSAEPVTAELKISAAPRMSDQSIKAIFESDSTGYATALTKILEKANA</sequence>